<evidence type="ECO:0000313" key="4">
    <source>
        <dbReference type="Proteomes" id="UP000218899"/>
    </source>
</evidence>
<dbReference type="AlphaFoldDB" id="A0A1B4V6T0"/>
<name>A0A1B4V6T0_9GAMM</name>
<organism evidence="3 4">
    <name type="scientific">Sulfurifustis variabilis</name>
    <dbReference type="NCBI Taxonomy" id="1675686"/>
    <lineage>
        <taxon>Bacteria</taxon>
        <taxon>Pseudomonadati</taxon>
        <taxon>Pseudomonadota</taxon>
        <taxon>Gammaproteobacteria</taxon>
        <taxon>Acidiferrobacterales</taxon>
        <taxon>Acidiferrobacteraceae</taxon>
        <taxon>Sulfurifustis</taxon>
    </lineage>
</organism>
<protein>
    <submittedName>
        <fullName evidence="3">Tetrahydromethanopterin S-methyltransferase subunit A</fullName>
    </submittedName>
</protein>
<dbReference type="EMBL" id="AP014936">
    <property type="protein sequence ID" value="BAU49243.1"/>
    <property type="molecule type" value="Genomic_DNA"/>
</dbReference>
<proteinExistence type="predicted"/>
<accession>A0A1B4V6T0</accession>
<dbReference type="RefSeq" id="WP_096461674.1">
    <property type="nucleotide sequence ID" value="NZ_AP014936.1"/>
</dbReference>
<dbReference type="Pfam" id="PF04208">
    <property type="entry name" value="MtrA"/>
    <property type="match status" value="1"/>
</dbReference>
<dbReference type="GO" id="GO:0008168">
    <property type="term" value="F:methyltransferase activity"/>
    <property type="evidence" value="ECO:0007669"/>
    <property type="project" value="UniProtKB-KW"/>
</dbReference>
<evidence type="ECO:0000259" key="2">
    <source>
        <dbReference type="Pfam" id="PF14251"/>
    </source>
</evidence>
<keyword evidence="3" id="KW-0489">Methyltransferase</keyword>
<dbReference type="InterPro" id="IPR030688">
    <property type="entry name" value="MeTrfase_MtrA/MtxA"/>
</dbReference>
<feature type="domain" description="DUF4346" evidence="2">
    <location>
        <begin position="208"/>
        <end position="285"/>
    </location>
</feature>
<keyword evidence="1 3" id="KW-0808">Transferase</keyword>
<dbReference type="Pfam" id="PF14251">
    <property type="entry name" value="PterinBD-DUF4346"/>
    <property type="match status" value="1"/>
</dbReference>
<gene>
    <name evidence="3" type="ORF">SVA_2695</name>
</gene>
<dbReference type="Proteomes" id="UP000218899">
    <property type="component" value="Chromosome"/>
</dbReference>
<reference evidence="3 4" key="1">
    <citation type="submission" date="2015-08" db="EMBL/GenBank/DDBJ databases">
        <title>Complete genome sequence of Sulfurifustis variabilis.</title>
        <authorList>
            <person name="Miura A."/>
            <person name="Kojima H."/>
            <person name="Fukui M."/>
        </authorList>
    </citation>
    <scope>NUCLEOTIDE SEQUENCE [LARGE SCALE GENOMIC DNA]</scope>
    <source>
        <strain evidence="4">skN76</strain>
    </source>
</reference>
<dbReference type="InterPro" id="IPR025595">
    <property type="entry name" value="PterinBD-DUF4346"/>
</dbReference>
<dbReference type="OrthoDB" id="4029442at2"/>
<dbReference type="KEGG" id="sva:SVA_2695"/>
<dbReference type="GO" id="GO:0032259">
    <property type="term" value="P:methylation"/>
    <property type="evidence" value="ECO:0007669"/>
    <property type="project" value="UniProtKB-KW"/>
</dbReference>
<keyword evidence="4" id="KW-1185">Reference proteome</keyword>
<evidence type="ECO:0000313" key="3">
    <source>
        <dbReference type="EMBL" id="BAU49243.1"/>
    </source>
</evidence>
<sequence length="287" mass="31418">MRTAMENFGFFLSRAFASTKPRRRTWPYVPGSYFVSDPDAPVAVTTLGSVALAEAVSRNPPSGLCIVGKVETENIGIEKIVKNVLSNPAIRYLVCAGNEPPRHLTGATLLALFANGIDERKRIPGSPGMRPVLPNTSAAEVQAFREQVQPVDMIGCTDVSAIHARVAELTRSAAPATGPRFDRGREAGGETEVERVVAVGVDPRRIKLDEAGYFVIHVEGDALLVEHYDYREKLLRVIEGRDARSIYLTAVRNGWVSRLDHAAYFGKELARAEWCMKQGLPFVQDGA</sequence>
<evidence type="ECO:0000256" key="1">
    <source>
        <dbReference type="ARBA" id="ARBA00022679"/>
    </source>
</evidence>